<sequence length="211" mass="21657">MPNINGAYGLRPIAIMGQAANTTGATEYRIASNNTNPIYQGSPVIPLASGFIDIVGAAAGGTVGLLGVFAGCDFVSTTTGKRTWSRFWPGSGANSSFPVRAYVYDNPMQLFTIASNSTLTNEATARGHIFANANFATATSGSTVTGVSSATLDVSTIATTNTLNLRIMGIQEDVENSDFAAAGIPLIVRLNNHFNSPNGAIAAGTVSTTGV</sequence>
<name>A0A6J5LVH2_9CAUD</name>
<evidence type="ECO:0000313" key="1">
    <source>
        <dbReference type="EMBL" id="CAB4138455.1"/>
    </source>
</evidence>
<gene>
    <name evidence="1" type="ORF">UFOVP330_61</name>
</gene>
<reference evidence="1" key="1">
    <citation type="submission" date="2020-04" db="EMBL/GenBank/DDBJ databases">
        <authorList>
            <person name="Chiriac C."/>
            <person name="Salcher M."/>
            <person name="Ghai R."/>
            <person name="Kavagutti S V."/>
        </authorList>
    </citation>
    <scope>NUCLEOTIDE SEQUENCE</scope>
</reference>
<organism evidence="1">
    <name type="scientific">uncultured Caudovirales phage</name>
    <dbReference type="NCBI Taxonomy" id="2100421"/>
    <lineage>
        <taxon>Viruses</taxon>
        <taxon>Duplodnaviria</taxon>
        <taxon>Heunggongvirae</taxon>
        <taxon>Uroviricota</taxon>
        <taxon>Caudoviricetes</taxon>
        <taxon>Peduoviridae</taxon>
        <taxon>Maltschvirus</taxon>
        <taxon>Maltschvirus maltsch</taxon>
    </lineage>
</organism>
<accession>A0A6J5LVH2</accession>
<dbReference type="EMBL" id="LR796344">
    <property type="protein sequence ID" value="CAB4138455.1"/>
    <property type="molecule type" value="Genomic_DNA"/>
</dbReference>
<proteinExistence type="predicted"/>
<protein>
    <submittedName>
        <fullName evidence="1">Uncharacterized protein</fullName>
    </submittedName>
</protein>